<evidence type="ECO:0000256" key="4">
    <source>
        <dbReference type="ARBA" id="ARBA00005432"/>
    </source>
</evidence>
<evidence type="ECO:0000256" key="9">
    <source>
        <dbReference type="ARBA" id="ARBA00022842"/>
    </source>
</evidence>
<proteinExistence type="inferred from homology"/>
<dbReference type="Gene3D" id="3.40.1180.10">
    <property type="entry name" value="Decaprenyl diphosphate synthase-like"/>
    <property type="match status" value="1"/>
</dbReference>
<dbReference type="Proteomes" id="UP000001744">
    <property type="component" value="Unassembled WGS sequence"/>
</dbReference>
<sequence length="264" mass="30293">MLSKICFRVLLCALHLFVRLFDGTLSWIRWTQSYFLSLLYHHHCSHDLIRRDTESLKKRPKHIAVIVDYSEEGGIEALVDSVCELSAWCLCSGIYELTVYEKNGYLKEHPTALQKAIESHLPYYFGELRINVNVSSPCSPEASAASTTESHSDQTSLNLRLIAREDGRDAIIDLARGLVDLSVKHVITSTQVNMELIDKELSESVIPEPDLLIVFSKKFRLQGFPPWHLRLCEIYYDESLRGVNYLTYFKALIHYSDAEMRLGH</sequence>
<comment type="subcellular location">
    <subcellularLocation>
        <location evidence="2">Endoplasmic reticulum membrane</location>
    </subcellularLocation>
</comment>
<dbReference type="GO" id="GO:0043048">
    <property type="term" value="P:dolichyl monophosphate biosynthetic process"/>
    <property type="evidence" value="ECO:0007669"/>
    <property type="project" value="EnsemblFungi"/>
</dbReference>
<evidence type="ECO:0000256" key="2">
    <source>
        <dbReference type="ARBA" id="ARBA00004586"/>
    </source>
</evidence>
<evidence type="ECO:0000256" key="1">
    <source>
        <dbReference type="ARBA" id="ARBA00001946"/>
    </source>
</evidence>
<dbReference type="GeneID" id="7051252"/>
<evidence type="ECO:0000256" key="6">
    <source>
        <dbReference type="ARBA" id="ARBA00022679"/>
    </source>
</evidence>
<protein>
    <recommendedName>
        <fullName evidence="5">ditrans,polycis-polyprenyl diphosphate synthase [(2E,6E)-farnesyldiphosphate specific]</fullName>
        <ecNumber evidence="5">2.5.1.87</ecNumber>
    </recommendedName>
</protein>
<dbReference type="AlphaFoldDB" id="B6JVY9"/>
<feature type="chain" id="PRO_5002847239" description="ditrans,polycis-polyprenyl diphosphate synthase [(2E,6E)-farnesyldiphosphate specific]" evidence="13">
    <location>
        <begin position="27"/>
        <end position="264"/>
    </location>
</feature>
<evidence type="ECO:0000256" key="11">
    <source>
        <dbReference type="ARBA" id="ARBA00023136"/>
    </source>
</evidence>
<dbReference type="InterPro" id="IPR036424">
    <property type="entry name" value="UPP_synth-like_sf"/>
</dbReference>
<dbReference type="EMBL" id="KE651166">
    <property type="protein sequence ID" value="EEB05540.1"/>
    <property type="molecule type" value="Genomic_DNA"/>
</dbReference>
<evidence type="ECO:0000313" key="14">
    <source>
        <dbReference type="EMBL" id="EEB05540.1"/>
    </source>
</evidence>
<comment type="cofactor">
    <cofactor evidence="1">
        <name>Mg(2+)</name>
        <dbReference type="ChEBI" id="CHEBI:18420"/>
    </cofactor>
</comment>
<comment type="pathway">
    <text evidence="3">Protein modification; protein glycosylation.</text>
</comment>
<comment type="catalytic activity">
    <reaction evidence="12">
        <text>n isopentenyl diphosphate + (2E,6E)-farnesyl diphosphate = a di-trans,poly-cis-polyprenyl diphosphate + n diphosphate</text>
        <dbReference type="Rhea" id="RHEA:53008"/>
        <dbReference type="Rhea" id="RHEA-COMP:19494"/>
        <dbReference type="ChEBI" id="CHEBI:33019"/>
        <dbReference type="ChEBI" id="CHEBI:128769"/>
        <dbReference type="ChEBI" id="CHEBI:136960"/>
        <dbReference type="ChEBI" id="CHEBI:175763"/>
        <dbReference type="EC" id="2.5.1.87"/>
    </reaction>
</comment>
<dbReference type="GO" id="GO:1904423">
    <property type="term" value="C:dehydrodolichyl diphosphate synthase complex"/>
    <property type="evidence" value="ECO:0000318"/>
    <property type="project" value="GO_Central"/>
</dbReference>
<dbReference type="eggNOG" id="KOG2818">
    <property type="taxonomic scope" value="Eukaryota"/>
</dbReference>
<dbReference type="InterPro" id="IPR001441">
    <property type="entry name" value="UPP_synth-like"/>
</dbReference>
<keyword evidence="8" id="KW-0256">Endoplasmic reticulum</keyword>
<reference evidence="14 16" key="1">
    <citation type="journal article" date="2011" name="Science">
        <title>Comparative functional genomics of the fission yeasts.</title>
        <authorList>
            <person name="Rhind N."/>
            <person name="Chen Z."/>
            <person name="Yassour M."/>
            <person name="Thompson D.A."/>
            <person name="Haas B.J."/>
            <person name="Habib N."/>
            <person name="Wapinski I."/>
            <person name="Roy S."/>
            <person name="Lin M.F."/>
            <person name="Heiman D.I."/>
            <person name="Young S.K."/>
            <person name="Furuya K."/>
            <person name="Guo Y."/>
            <person name="Pidoux A."/>
            <person name="Chen H.M."/>
            <person name="Robbertse B."/>
            <person name="Goldberg J.M."/>
            <person name="Aoki K."/>
            <person name="Bayne E.H."/>
            <person name="Berlin A.M."/>
            <person name="Desjardins C.A."/>
            <person name="Dobbs E."/>
            <person name="Dukaj L."/>
            <person name="Fan L."/>
            <person name="FitzGerald M.G."/>
            <person name="French C."/>
            <person name="Gujja S."/>
            <person name="Hansen K."/>
            <person name="Keifenheim D."/>
            <person name="Levin J.Z."/>
            <person name="Mosher R.A."/>
            <person name="Mueller C.A."/>
            <person name="Pfiffner J."/>
            <person name="Priest M."/>
            <person name="Russ C."/>
            <person name="Smialowska A."/>
            <person name="Swoboda P."/>
            <person name="Sykes S.M."/>
            <person name="Vaughn M."/>
            <person name="Vengrova S."/>
            <person name="Yoder R."/>
            <person name="Zeng Q."/>
            <person name="Allshire R."/>
            <person name="Baulcombe D."/>
            <person name="Birren B.W."/>
            <person name="Brown W."/>
            <person name="Ekwall K."/>
            <person name="Kellis M."/>
            <person name="Leatherwood J."/>
            <person name="Levin H."/>
            <person name="Margalit H."/>
            <person name="Martienssen R."/>
            <person name="Nieduszynski C.A."/>
            <person name="Spatafora J.W."/>
            <person name="Friedman N."/>
            <person name="Dalgaard J.Z."/>
            <person name="Baumann P."/>
            <person name="Niki H."/>
            <person name="Regev A."/>
            <person name="Nusbaum C."/>
        </authorList>
    </citation>
    <scope>NUCLEOTIDE SEQUENCE [LARGE SCALE GENOMIC DNA]</scope>
    <source>
        <strain evidence="16">yFS275 / FY16936</strain>
    </source>
</reference>
<evidence type="ECO:0000313" key="16">
    <source>
        <dbReference type="Proteomes" id="UP000001744"/>
    </source>
</evidence>
<keyword evidence="16" id="KW-1185">Reference proteome</keyword>
<dbReference type="RefSeq" id="XP_002171833.1">
    <property type="nucleotide sequence ID" value="XM_002171797.2"/>
</dbReference>
<dbReference type="OMA" id="HALHIIT"/>
<keyword evidence="7" id="KW-0812">Transmembrane</keyword>
<dbReference type="SUPFAM" id="SSF64005">
    <property type="entry name" value="Undecaprenyl diphosphate synthase"/>
    <property type="match status" value="1"/>
</dbReference>
<name>B6JVY9_SCHJY</name>
<keyword evidence="11" id="KW-0472">Membrane</keyword>
<evidence type="ECO:0000256" key="12">
    <source>
        <dbReference type="ARBA" id="ARBA00047353"/>
    </source>
</evidence>
<dbReference type="PANTHER" id="PTHR21528:SF0">
    <property type="entry name" value="DEHYDRODOLICHYL DIPHOSPHATE SYNTHASE COMPLEX SUBUNIT NUS1"/>
    <property type="match status" value="1"/>
</dbReference>
<evidence type="ECO:0000256" key="10">
    <source>
        <dbReference type="ARBA" id="ARBA00022989"/>
    </source>
</evidence>
<evidence type="ECO:0000256" key="7">
    <source>
        <dbReference type="ARBA" id="ARBA00022692"/>
    </source>
</evidence>
<dbReference type="VEuPathDB" id="FungiDB:SJAG_00554"/>
<keyword evidence="6" id="KW-0808">Transferase</keyword>
<dbReference type="UniPathway" id="UPA00378"/>
<feature type="signal peptide" evidence="13">
    <location>
        <begin position="1"/>
        <end position="26"/>
    </location>
</feature>
<keyword evidence="9" id="KW-0460">Magnesium</keyword>
<comment type="similarity">
    <text evidence="4">Belongs to the UPP synthase family.</text>
</comment>
<dbReference type="STRING" id="402676.B6JVY9"/>
<organism evidence="14 16">
    <name type="scientific">Schizosaccharomyces japonicus (strain yFS275 / FY16936)</name>
    <name type="common">Fission yeast</name>
    <dbReference type="NCBI Taxonomy" id="402676"/>
    <lineage>
        <taxon>Eukaryota</taxon>
        <taxon>Fungi</taxon>
        <taxon>Dikarya</taxon>
        <taxon>Ascomycota</taxon>
        <taxon>Taphrinomycotina</taxon>
        <taxon>Schizosaccharomycetes</taxon>
        <taxon>Schizosaccharomycetales</taxon>
        <taxon>Schizosaccharomycetaceae</taxon>
        <taxon>Schizosaccharomyces</taxon>
    </lineage>
</organism>
<evidence type="ECO:0000313" key="15">
    <source>
        <dbReference type="JaponicusDB" id="SJAG_00554"/>
    </source>
</evidence>
<dbReference type="OrthoDB" id="19639at2759"/>
<dbReference type="GO" id="GO:0045547">
    <property type="term" value="F:ditrans,polycis-polyprenyl diphosphate synthase [(2E,6E)-farnesyl diphosphate specific] activity"/>
    <property type="evidence" value="ECO:0007669"/>
    <property type="project" value="UniProtKB-EC"/>
</dbReference>
<keyword evidence="10" id="KW-1133">Transmembrane helix</keyword>
<dbReference type="JaponicusDB" id="SJAG_00554">
    <property type="gene designation" value="nus1"/>
</dbReference>
<evidence type="ECO:0000256" key="13">
    <source>
        <dbReference type="SAM" id="SignalP"/>
    </source>
</evidence>
<dbReference type="HOGENOM" id="CLU_051870_1_0_1"/>
<dbReference type="InterPro" id="IPR038887">
    <property type="entry name" value="Nus1/NgBR"/>
</dbReference>
<accession>B6JVY9</accession>
<dbReference type="EC" id="2.5.1.87" evidence="5"/>
<evidence type="ECO:0000256" key="8">
    <source>
        <dbReference type="ARBA" id="ARBA00022824"/>
    </source>
</evidence>
<dbReference type="GO" id="GO:0005789">
    <property type="term" value="C:endoplasmic reticulum membrane"/>
    <property type="evidence" value="ECO:0000318"/>
    <property type="project" value="GO_Central"/>
</dbReference>
<evidence type="ECO:0000256" key="3">
    <source>
        <dbReference type="ARBA" id="ARBA00004922"/>
    </source>
</evidence>
<dbReference type="PANTHER" id="PTHR21528">
    <property type="entry name" value="DEHYDRODOLICHYL DIPHOSPHATE SYNTHASE COMPLEX SUBUNIT NUS1"/>
    <property type="match status" value="1"/>
</dbReference>
<evidence type="ECO:0000256" key="5">
    <source>
        <dbReference type="ARBA" id="ARBA00012596"/>
    </source>
</evidence>
<gene>
    <name evidence="15" type="primary">nus1</name>
    <name evidence="14" type="ORF">SJAG_00554</name>
</gene>
<keyword evidence="13" id="KW-0732">Signal</keyword>
<dbReference type="Pfam" id="PF01255">
    <property type="entry name" value="Prenyltransf"/>
    <property type="match status" value="1"/>
</dbReference>